<feature type="chain" id="PRO_5038356027" evidence="9">
    <location>
        <begin position="25"/>
        <end position="398"/>
    </location>
</feature>
<dbReference type="GO" id="GO:0020037">
    <property type="term" value="F:heme binding"/>
    <property type="evidence" value="ECO:0007669"/>
    <property type="project" value="InterPro"/>
</dbReference>
<dbReference type="Proteomes" id="UP000501849">
    <property type="component" value="Chromosome"/>
</dbReference>
<evidence type="ECO:0000256" key="1">
    <source>
        <dbReference type="ARBA" id="ARBA00001970"/>
    </source>
</evidence>
<dbReference type="Pfam" id="PF20628">
    <property type="entry name" value="Dyp_perox_C"/>
    <property type="match status" value="1"/>
</dbReference>
<evidence type="ECO:0000256" key="5">
    <source>
        <dbReference type="ARBA" id="ARBA00022729"/>
    </source>
</evidence>
<dbReference type="Pfam" id="PF04261">
    <property type="entry name" value="Dyp_perox_N"/>
    <property type="match status" value="1"/>
</dbReference>
<dbReference type="NCBIfam" id="TIGR01413">
    <property type="entry name" value="Dyp_perox_fam"/>
    <property type="match status" value="1"/>
</dbReference>
<evidence type="ECO:0000259" key="10">
    <source>
        <dbReference type="Pfam" id="PF04261"/>
    </source>
</evidence>
<keyword evidence="4" id="KW-0479">Metal-binding</keyword>
<evidence type="ECO:0000259" key="11">
    <source>
        <dbReference type="Pfam" id="PF20628"/>
    </source>
</evidence>
<evidence type="ECO:0000256" key="3">
    <source>
        <dbReference type="ARBA" id="ARBA00022617"/>
    </source>
</evidence>
<keyword evidence="2 12" id="KW-0575">Peroxidase</keyword>
<evidence type="ECO:0000256" key="7">
    <source>
        <dbReference type="ARBA" id="ARBA00023004"/>
    </source>
</evidence>
<evidence type="ECO:0000313" key="13">
    <source>
        <dbReference type="Proteomes" id="UP000501849"/>
    </source>
</evidence>
<keyword evidence="6" id="KW-0560">Oxidoreductase</keyword>
<evidence type="ECO:0000256" key="9">
    <source>
        <dbReference type="SAM" id="SignalP"/>
    </source>
</evidence>
<dbReference type="PROSITE" id="PS51404">
    <property type="entry name" value="DYP_PEROXIDASE"/>
    <property type="match status" value="1"/>
</dbReference>
<organism evidence="12 13">
    <name type="scientific">Mycolicibacterium frederiksbergense</name>
    <dbReference type="NCBI Taxonomy" id="117567"/>
    <lineage>
        <taxon>Bacteria</taxon>
        <taxon>Bacillati</taxon>
        <taxon>Actinomycetota</taxon>
        <taxon>Actinomycetes</taxon>
        <taxon>Mycobacteriales</taxon>
        <taxon>Mycobacteriaceae</taxon>
        <taxon>Mycolicibacterium</taxon>
    </lineage>
</organism>
<protein>
    <submittedName>
        <fullName evidence="12">Dyp-type peroxidase</fullName>
    </submittedName>
</protein>
<dbReference type="GO" id="GO:0005829">
    <property type="term" value="C:cytosol"/>
    <property type="evidence" value="ECO:0007669"/>
    <property type="project" value="TreeGrafter"/>
</dbReference>
<dbReference type="InterPro" id="IPR048327">
    <property type="entry name" value="Dyp_perox_N"/>
</dbReference>
<dbReference type="InterPro" id="IPR048328">
    <property type="entry name" value="Dyp_perox_C"/>
</dbReference>
<dbReference type="GO" id="GO:0004601">
    <property type="term" value="F:peroxidase activity"/>
    <property type="evidence" value="ECO:0007669"/>
    <property type="project" value="UniProtKB-KW"/>
</dbReference>
<sequence>MVDVNRRRLLAGGAAALAAGAALTQCGAAQSATPDADGFGGVAEPFHGSHQGGITTAPQAHALFVALDLAPDAGRSARETLAAVLKLWSTDAGRLTQGRPALADTEPELAGRPARLTVSVGLGPELFDRIGLAHRRPPTVIEMPAFRTDRLDPAFCGGDVLLQICADDPMVVAHTSRVLLKNVRAMTRQRWRQSGFRHAHGADGSGRTMRNLMGQVDGTANLRDAAEFDRFIWDAGADQPWFAGGTILVLRRIRSEMDTWDELDRASKEFAVGRRLDTGAPLTGTREDDVPDLGAQVNGIPVIPPNSHIALARHHNDDERFLRRPYNYDDPPPAGITTDSGLIFASYLRDPARQFIPVQQRLAEADAMNQWITTVGSATFAMLPGVAEGGWLGQTLLS</sequence>
<accession>A0A6H0S754</accession>
<dbReference type="EMBL" id="CP038799">
    <property type="protein sequence ID" value="QIV83178.1"/>
    <property type="molecule type" value="Genomic_DNA"/>
</dbReference>
<keyword evidence="13" id="KW-1185">Reference proteome</keyword>
<dbReference type="GO" id="GO:0046872">
    <property type="term" value="F:metal ion binding"/>
    <property type="evidence" value="ECO:0007669"/>
    <property type="project" value="UniProtKB-KW"/>
</dbReference>
<dbReference type="InterPro" id="IPR006311">
    <property type="entry name" value="TAT_signal"/>
</dbReference>
<dbReference type="KEGG" id="mfre:EXE63_21510"/>
<dbReference type="PANTHER" id="PTHR30521">
    <property type="entry name" value="DEFERROCHELATASE/PEROXIDASE"/>
    <property type="match status" value="1"/>
</dbReference>
<proteinExistence type="inferred from homology"/>
<dbReference type="PANTHER" id="PTHR30521:SF4">
    <property type="entry name" value="DEFERROCHELATASE"/>
    <property type="match status" value="1"/>
</dbReference>
<gene>
    <name evidence="12" type="ORF">EXE63_21510</name>
</gene>
<feature type="domain" description="Dyp-type peroxidase C-terminal" evidence="11">
    <location>
        <begin position="209"/>
        <end position="386"/>
    </location>
</feature>
<dbReference type="AlphaFoldDB" id="A0A6H0S754"/>
<evidence type="ECO:0000256" key="4">
    <source>
        <dbReference type="ARBA" id="ARBA00022723"/>
    </source>
</evidence>
<dbReference type="InterPro" id="IPR011008">
    <property type="entry name" value="Dimeric_a/b-barrel"/>
</dbReference>
<name>A0A6H0S754_9MYCO</name>
<reference evidence="12 13" key="1">
    <citation type="submission" date="2019-04" db="EMBL/GenBank/DDBJ databases">
        <title>Draft, Whole-Genome Sequence of the Anthracene-degrading Mycobacterium frederiksbergense LB501T, Isolated from a Polycyclic Aromatic Hydrocarbon (PAH)-Contaminated Soil.</title>
        <authorList>
            <person name="Augelletti F."/>
        </authorList>
    </citation>
    <scope>NUCLEOTIDE SEQUENCE [LARGE SCALE GENOMIC DNA]</scope>
    <source>
        <strain evidence="12 13">LB 501T</strain>
    </source>
</reference>
<evidence type="ECO:0000256" key="2">
    <source>
        <dbReference type="ARBA" id="ARBA00022559"/>
    </source>
</evidence>
<dbReference type="RefSeq" id="WP_168143612.1">
    <property type="nucleotide sequence ID" value="NZ_CP038799.1"/>
</dbReference>
<dbReference type="SUPFAM" id="SSF54909">
    <property type="entry name" value="Dimeric alpha+beta barrel"/>
    <property type="match status" value="1"/>
</dbReference>
<feature type="signal peptide" evidence="9">
    <location>
        <begin position="1"/>
        <end position="24"/>
    </location>
</feature>
<keyword evidence="5 9" id="KW-0732">Signal</keyword>
<evidence type="ECO:0000256" key="6">
    <source>
        <dbReference type="ARBA" id="ARBA00023002"/>
    </source>
</evidence>
<dbReference type="InterPro" id="IPR006314">
    <property type="entry name" value="Dyp_peroxidase"/>
</dbReference>
<feature type="domain" description="Dyp-type peroxidase N-terminal" evidence="10">
    <location>
        <begin position="51"/>
        <end position="197"/>
    </location>
</feature>
<dbReference type="PROSITE" id="PS51318">
    <property type="entry name" value="TAT"/>
    <property type="match status" value="1"/>
</dbReference>
<comment type="cofactor">
    <cofactor evidence="1">
        <name>heme b</name>
        <dbReference type="ChEBI" id="CHEBI:60344"/>
    </cofactor>
</comment>
<keyword evidence="3" id="KW-0349">Heme</keyword>
<comment type="similarity">
    <text evidence="8">Belongs to the DyP-type peroxidase family.</text>
</comment>
<evidence type="ECO:0000313" key="12">
    <source>
        <dbReference type="EMBL" id="QIV83178.1"/>
    </source>
</evidence>
<evidence type="ECO:0000256" key="8">
    <source>
        <dbReference type="ARBA" id="ARBA00025737"/>
    </source>
</evidence>
<keyword evidence="7" id="KW-0408">Iron</keyword>